<protein>
    <submittedName>
        <fullName evidence="10">Permease family protein</fullName>
    </submittedName>
</protein>
<dbReference type="GO" id="GO:0005886">
    <property type="term" value="C:plasma membrane"/>
    <property type="evidence" value="ECO:0007669"/>
    <property type="project" value="UniProtKB-SubCell"/>
</dbReference>
<keyword evidence="5 9" id="KW-0812">Transmembrane</keyword>
<dbReference type="Proteomes" id="UP000181909">
    <property type="component" value="Unassembled WGS sequence"/>
</dbReference>
<keyword evidence="3" id="KW-0813">Transport</keyword>
<evidence type="ECO:0000256" key="8">
    <source>
        <dbReference type="SAM" id="MobiDB-lite"/>
    </source>
</evidence>
<name>A0A1K1Z1C0_STRAR</name>
<dbReference type="PANTHER" id="PTHR42810:SF4">
    <property type="entry name" value="URIC ACID TRANSPORTER UACT"/>
    <property type="match status" value="1"/>
</dbReference>
<gene>
    <name evidence="10" type="ORF">SAMN02787144_1005114</name>
</gene>
<evidence type="ECO:0000256" key="7">
    <source>
        <dbReference type="ARBA" id="ARBA00023136"/>
    </source>
</evidence>
<dbReference type="AlphaFoldDB" id="A0A1K1Z1C0"/>
<proteinExistence type="inferred from homology"/>
<evidence type="ECO:0000256" key="5">
    <source>
        <dbReference type="ARBA" id="ARBA00022692"/>
    </source>
</evidence>
<dbReference type="InterPro" id="IPR006042">
    <property type="entry name" value="Xan_ur_permease"/>
</dbReference>
<keyword evidence="7 9" id="KW-0472">Membrane</keyword>
<feature type="region of interest" description="Disordered" evidence="8">
    <location>
        <begin position="199"/>
        <end position="225"/>
    </location>
</feature>
<sequence>MIGDAGHEDPGASLGAGIFGTPLMVTSAENNGIVRLTRVRSRFVTAGAGVLLIVCGLITPLTRLLAAIPEPVVGAAGLIIYAVIATMGFGMLSRENLGHGTNGIVVALALCVGHPPPAPLIETSHTAYDDGMTGLSEGTRRRTQGTCASAVSGWLFVLFAMVSCCSITAPAAHASGDRPATVARTITPTHQALARIVVADSPEDRGTGSSCHGPSEHSTPVVLPGQSAPAALPGTTVTAPVAPLTGAAAIRGPSNDAVREVDHLRLQVQRI</sequence>
<dbReference type="Pfam" id="PF00860">
    <property type="entry name" value="Xan_ur_permease"/>
    <property type="match status" value="1"/>
</dbReference>
<comment type="subcellular location">
    <subcellularLocation>
        <location evidence="1">Cell membrane</location>
        <topology evidence="1">Multi-pass membrane protein</topology>
    </subcellularLocation>
</comment>
<reference evidence="10 11" key="1">
    <citation type="submission" date="2016-11" db="EMBL/GenBank/DDBJ databases">
        <authorList>
            <person name="Jaros S."/>
            <person name="Januszkiewicz K."/>
            <person name="Wedrychowicz H."/>
        </authorList>
    </citation>
    <scope>NUCLEOTIDE SEQUENCE [LARGE SCALE GENOMIC DNA]</scope>
    <source>
        <strain evidence="10 11">OK807</strain>
    </source>
</reference>
<dbReference type="InterPro" id="IPR006043">
    <property type="entry name" value="NCS2"/>
</dbReference>
<organism evidence="10 11">
    <name type="scientific">Streptomyces atratus</name>
    <dbReference type="NCBI Taxonomy" id="1893"/>
    <lineage>
        <taxon>Bacteria</taxon>
        <taxon>Bacillati</taxon>
        <taxon>Actinomycetota</taxon>
        <taxon>Actinomycetes</taxon>
        <taxon>Kitasatosporales</taxon>
        <taxon>Streptomycetaceae</taxon>
        <taxon>Streptomyces</taxon>
    </lineage>
</organism>
<feature type="transmembrane region" description="Helical" evidence="9">
    <location>
        <begin position="43"/>
        <end position="66"/>
    </location>
</feature>
<feature type="transmembrane region" description="Helical" evidence="9">
    <location>
        <begin position="150"/>
        <end position="172"/>
    </location>
</feature>
<feature type="compositionally biased region" description="Polar residues" evidence="8">
    <location>
        <begin position="207"/>
        <end position="218"/>
    </location>
</feature>
<keyword evidence="6 9" id="KW-1133">Transmembrane helix</keyword>
<keyword evidence="4" id="KW-1003">Cell membrane</keyword>
<evidence type="ECO:0000256" key="9">
    <source>
        <dbReference type="SAM" id="Phobius"/>
    </source>
</evidence>
<dbReference type="RefSeq" id="WP_371268578.1">
    <property type="nucleotide sequence ID" value="NZ_CP109381.1"/>
</dbReference>
<evidence type="ECO:0000256" key="3">
    <source>
        <dbReference type="ARBA" id="ARBA00022448"/>
    </source>
</evidence>
<dbReference type="STRING" id="1893.SAMN02787144_1005114"/>
<dbReference type="GO" id="GO:0042907">
    <property type="term" value="F:xanthine transmembrane transporter activity"/>
    <property type="evidence" value="ECO:0007669"/>
    <property type="project" value="TreeGrafter"/>
</dbReference>
<dbReference type="PROSITE" id="PS01116">
    <property type="entry name" value="XANTH_URACIL_PERMASE"/>
    <property type="match status" value="1"/>
</dbReference>
<dbReference type="EMBL" id="FPJO01000005">
    <property type="protein sequence ID" value="SFX67895.1"/>
    <property type="molecule type" value="Genomic_DNA"/>
</dbReference>
<dbReference type="PANTHER" id="PTHR42810">
    <property type="entry name" value="PURINE PERMEASE C1399.01C-RELATED"/>
    <property type="match status" value="1"/>
</dbReference>
<feature type="transmembrane region" description="Helical" evidence="9">
    <location>
        <begin position="72"/>
        <end position="92"/>
    </location>
</feature>
<accession>A0A1K1Z1C0</accession>
<evidence type="ECO:0000313" key="11">
    <source>
        <dbReference type="Proteomes" id="UP000181909"/>
    </source>
</evidence>
<comment type="similarity">
    <text evidence="2">Belongs to the nucleobase:cation symporter-2 (NCS2) (TC 2.A.40) family.</text>
</comment>
<evidence type="ECO:0000256" key="6">
    <source>
        <dbReference type="ARBA" id="ARBA00022989"/>
    </source>
</evidence>
<evidence type="ECO:0000256" key="4">
    <source>
        <dbReference type="ARBA" id="ARBA00022475"/>
    </source>
</evidence>
<evidence type="ECO:0000313" key="10">
    <source>
        <dbReference type="EMBL" id="SFX67895.1"/>
    </source>
</evidence>
<evidence type="ECO:0000256" key="2">
    <source>
        <dbReference type="ARBA" id="ARBA00008821"/>
    </source>
</evidence>
<evidence type="ECO:0000256" key="1">
    <source>
        <dbReference type="ARBA" id="ARBA00004651"/>
    </source>
</evidence>